<feature type="transmembrane region" description="Helical" evidence="4">
    <location>
        <begin position="29"/>
        <end position="56"/>
    </location>
</feature>
<evidence type="ECO:0000313" key="6">
    <source>
        <dbReference type="EMBL" id="EAS50677.1"/>
    </source>
</evidence>
<keyword evidence="6" id="KW-0645">Protease</keyword>
<dbReference type="GO" id="GO:0098552">
    <property type="term" value="C:side of membrane"/>
    <property type="evidence" value="ECO:0007669"/>
    <property type="project" value="UniProtKB-ARBA"/>
</dbReference>
<dbReference type="PANTHER" id="PTHR43327">
    <property type="entry name" value="STOMATIN-LIKE PROTEIN 2, MITOCHONDRIAL"/>
    <property type="match status" value="1"/>
</dbReference>
<evidence type="ECO:0000256" key="3">
    <source>
        <dbReference type="SAM" id="MobiDB-lite"/>
    </source>
</evidence>
<evidence type="ECO:0000256" key="2">
    <source>
        <dbReference type="ARBA" id="ARBA00008164"/>
    </source>
</evidence>
<organism evidence="6 7">
    <name type="scientific">Aurantimonas manganoxydans (strain ATCC BAA-1229 / DSM 21871 / SI85-9A1)</name>
    <dbReference type="NCBI Taxonomy" id="287752"/>
    <lineage>
        <taxon>Bacteria</taxon>
        <taxon>Pseudomonadati</taxon>
        <taxon>Pseudomonadota</taxon>
        <taxon>Alphaproteobacteria</taxon>
        <taxon>Hyphomicrobiales</taxon>
        <taxon>Aurantimonadaceae</taxon>
        <taxon>Aurantimonas</taxon>
    </lineage>
</organism>
<dbReference type="PRINTS" id="PR00721">
    <property type="entry name" value="STOMATIN"/>
</dbReference>
<dbReference type="Proteomes" id="UP000000321">
    <property type="component" value="Unassembled WGS sequence"/>
</dbReference>
<dbReference type="SMART" id="SM00244">
    <property type="entry name" value="PHB"/>
    <property type="match status" value="1"/>
</dbReference>
<protein>
    <submittedName>
        <fullName evidence="6">Putative membrane protease subunit</fullName>
    </submittedName>
</protein>
<keyword evidence="7" id="KW-1185">Reference proteome</keyword>
<dbReference type="GO" id="GO:0005886">
    <property type="term" value="C:plasma membrane"/>
    <property type="evidence" value="ECO:0007669"/>
    <property type="project" value="UniProtKB-ARBA"/>
</dbReference>
<feature type="domain" description="Band 7" evidence="5">
    <location>
        <begin position="57"/>
        <end position="215"/>
    </location>
</feature>
<accession>Q1YK46</accession>
<gene>
    <name evidence="6" type="ORF">SI859A1_00800</name>
</gene>
<evidence type="ECO:0000313" key="7">
    <source>
        <dbReference type="Proteomes" id="UP000000321"/>
    </source>
</evidence>
<dbReference type="PANTHER" id="PTHR43327:SF10">
    <property type="entry name" value="STOMATIN-LIKE PROTEIN 2, MITOCHONDRIAL"/>
    <property type="match status" value="1"/>
</dbReference>
<dbReference type="InterPro" id="IPR001972">
    <property type="entry name" value="Stomatin_HflK_fam"/>
</dbReference>
<dbReference type="GO" id="GO:0006508">
    <property type="term" value="P:proteolysis"/>
    <property type="evidence" value="ECO:0007669"/>
    <property type="project" value="UniProtKB-KW"/>
</dbReference>
<evidence type="ECO:0000256" key="1">
    <source>
        <dbReference type="ARBA" id="ARBA00004167"/>
    </source>
</evidence>
<keyword evidence="4" id="KW-1133">Transmembrane helix</keyword>
<dbReference type="SUPFAM" id="SSF117892">
    <property type="entry name" value="Band 7/SPFH domain"/>
    <property type="match status" value="1"/>
</dbReference>
<keyword evidence="4" id="KW-0812">Transmembrane</keyword>
<evidence type="ECO:0000256" key="4">
    <source>
        <dbReference type="SAM" id="Phobius"/>
    </source>
</evidence>
<dbReference type="CDD" id="cd08829">
    <property type="entry name" value="SPFH_paraslipin"/>
    <property type="match status" value="1"/>
</dbReference>
<dbReference type="Pfam" id="PF01145">
    <property type="entry name" value="Band_7"/>
    <property type="match status" value="1"/>
</dbReference>
<sequence>MRSASVSPDMRPWPDATQQDAGRSRQRRFFMFAGDFLSGTGILVLVVLFVAVLVLLSTIKIVPQGYNYTVENFGRYTRTLTPGLNIIVPFIERVGRKLNMMEQVLDVPTQEVITRDNASVAADGVAFYQVLDAAAAAYEVSGLENAILNLVMTNLRSVMGSMDLDDLLSNRDAISEKILRVVDQAANSWGIKITRIEIKDINPPKNLVDSMARQMMAEREKRAEILEAEGSRNAAILRAEGEKQSQILQAEGRRDAAYREAEGRERLAEAEATATRLVSDAIAAGDVQAINYFVAQKYTEALGKLASAPNQRVVLMPLEASSLIGSIAGIGELARATFGDDAAAGARPQAGPTAGKSRTRVPTAPYGGSEG</sequence>
<dbReference type="FunFam" id="3.30.479.30:FF:000004">
    <property type="entry name" value="Putative membrane protease family, stomatin"/>
    <property type="match status" value="1"/>
</dbReference>
<dbReference type="HOGENOM" id="CLU_024949_2_2_5"/>
<keyword evidence="4" id="KW-0472">Membrane</keyword>
<name>Q1YK46_AURMS</name>
<comment type="subcellular location">
    <subcellularLocation>
        <location evidence="1">Membrane</location>
        <topology evidence="1">Single-pass membrane protein</topology>
    </subcellularLocation>
</comment>
<proteinExistence type="inferred from homology"/>
<comment type="similarity">
    <text evidence="2">Belongs to the band 7/mec-2 family.</text>
</comment>
<dbReference type="EMBL" id="AAPJ01000002">
    <property type="protein sequence ID" value="EAS50677.1"/>
    <property type="molecule type" value="Genomic_DNA"/>
</dbReference>
<dbReference type="BioCyc" id="AURANTIMONAS:SI859A1_00800-MONOMER"/>
<dbReference type="AlphaFoldDB" id="Q1YK46"/>
<reference evidence="6 7" key="1">
    <citation type="journal article" date="2008" name="Appl. Environ. Microbiol.">
        <title>Genomic insights into Mn(II) oxidation by the marine alphaproteobacterium Aurantimonas sp. strain SI85-9A1.</title>
        <authorList>
            <person name="Dick G.J."/>
            <person name="Podell S."/>
            <person name="Johnson H.A."/>
            <person name="Rivera-Espinoza Y."/>
            <person name="Bernier-Latmani R."/>
            <person name="McCarthy J.K."/>
            <person name="Torpey J.W."/>
            <person name="Clement B.G."/>
            <person name="Gaasterland T."/>
            <person name="Tebo B.M."/>
        </authorList>
    </citation>
    <scope>NUCLEOTIDE SEQUENCE [LARGE SCALE GENOMIC DNA]</scope>
    <source>
        <strain evidence="6 7">SI85-9A1</strain>
    </source>
</reference>
<dbReference type="InterPro" id="IPR050710">
    <property type="entry name" value="Band7/mec-2_domain"/>
</dbReference>
<keyword evidence="6" id="KW-0378">Hydrolase</keyword>
<dbReference type="InterPro" id="IPR001107">
    <property type="entry name" value="Band_7"/>
</dbReference>
<evidence type="ECO:0000259" key="5">
    <source>
        <dbReference type="SMART" id="SM00244"/>
    </source>
</evidence>
<dbReference type="InterPro" id="IPR036013">
    <property type="entry name" value="Band_7/SPFH_dom_sf"/>
</dbReference>
<dbReference type="GO" id="GO:0008233">
    <property type="term" value="F:peptidase activity"/>
    <property type="evidence" value="ECO:0007669"/>
    <property type="project" value="UniProtKB-KW"/>
</dbReference>
<comment type="caution">
    <text evidence="6">The sequence shown here is derived from an EMBL/GenBank/DDBJ whole genome shotgun (WGS) entry which is preliminary data.</text>
</comment>
<feature type="region of interest" description="Disordered" evidence="3">
    <location>
        <begin position="1"/>
        <end position="20"/>
    </location>
</feature>
<dbReference type="Gene3D" id="3.30.479.30">
    <property type="entry name" value="Band 7 domain"/>
    <property type="match status" value="1"/>
</dbReference>
<feature type="region of interest" description="Disordered" evidence="3">
    <location>
        <begin position="342"/>
        <end position="371"/>
    </location>
</feature>